<name>A0A183U499_TOXCA</name>
<protein>
    <submittedName>
        <fullName evidence="4">Quinolinate synthase</fullName>
    </submittedName>
</protein>
<evidence type="ECO:0000313" key="2">
    <source>
        <dbReference type="EMBL" id="VDM29036.1"/>
    </source>
</evidence>
<dbReference type="Proteomes" id="UP000050794">
    <property type="component" value="Unassembled WGS sequence"/>
</dbReference>
<dbReference type="AlphaFoldDB" id="A0A183U499"/>
<reference evidence="2 3" key="2">
    <citation type="submission" date="2018-11" db="EMBL/GenBank/DDBJ databases">
        <authorList>
            <consortium name="Pathogen Informatics"/>
        </authorList>
    </citation>
    <scope>NUCLEOTIDE SEQUENCE [LARGE SCALE GENOMIC DNA]</scope>
</reference>
<dbReference type="WBParaSite" id="TCNE_0000331901-mRNA-1">
    <property type="protein sequence ID" value="TCNE_0000331901-mRNA-1"/>
    <property type="gene ID" value="TCNE_0000331901"/>
</dbReference>
<dbReference type="EMBL" id="UYWY01004127">
    <property type="protein sequence ID" value="VDM29036.1"/>
    <property type="molecule type" value="Genomic_DNA"/>
</dbReference>
<reference evidence="4" key="1">
    <citation type="submission" date="2016-06" db="UniProtKB">
        <authorList>
            <consortium name="WormBaseParasite"/>
        </authorList>
    </citation>
    <scope>IDENTIFICATION</scope>
</reference>
<evidence type="ECO:0000256" key="1">
    <source>
        <dbReference type="SAM" id="MobiDB-lite"/>
    </source>
</evidence>
<feature type="region of interest" description="Disordered" evidence="1">
    <location>
        <begin position="1"/>
        <end position="23"/>
    </location>
</feature>
<keyword evidence="3" id="KW-1185">Reference proteome</keyword>
<feature type="compositionally biased region" description="Polar residues" evidence="1">
    <location>
        <begin position="14"/>
        <end position="23"/>
    </location>
</feature>
<sequence>MIAVTHTKKVAESSHVNTRTTPLHSFRREKMHYDCAQMMLDGVRIPRVKEHLELVEMAKEADMAVTVNRVKDALVAECGKAIARDIVGMAYAV</sequence>
<proteinExistence type="predicted"/>
<organism evidence="3 4">
    <name type="scientific">Toxocara canis</name>
    <name type="common">Canine roundworm</name>
    <dbReference type="NCBI Taxonomy" id="6265"/>
    <lineage>
        <taxon>Eukaryota</taxon>
        <taxon>Metazoa</taxon>
        <taxon>Ecdysozoa</taxon>
        <taxon>Nematoda</taxon>
        <taxon>Chromadorea</taxon>
        <taxon>Rhabditida</taxon>
        <taxon>Spirurina</taxon>
        <taxon>Ascaridomorpha</taxon>
        <taxon>Ascaridoidea</taxon>
        <taxon>Toxocaridae</taxon>
        <taxon>Toxocara</taxon>
    </lineage>
</organism>
<gene>
    <name evidence="2" type="ORF">TCNE_LOCUS3319</name>
</gene>
<accession>A0A183U499</accession>
<evidence type="ECO:0000313" key="3">
    <source>
        <dbReference type="Proteomes" id="UP000050794"/>
    </source>
</evidence>
<evidence type="ECO:0000313" key="4">
    <source>
        <dbReference type="WBParaSite" id="TCNE_0000331901-mRNA-1"/>
    </source>
</evidence>